<dbReference type="RefSeq" id="WP_013325969.1">
    <property type="nucleotide sequence ID" value="NC_014506.1"/>
</dbReference>
<keyword evidence="1" id="KW-1133">Transmembrane helix</keyword>
<evidence type="ECO:0000256" key="1">
    <source>
        <dbReference type="SAM" id="Phobius"/>
    </source>
</evidence>
<keyword evidence="3" id="KW-1185">Reference proteome</keyword>
<evidence type="ECO:0000313" key="2">
    <source>
        <dbReference type="EMBL" id="ADN08213.1"/>
    </source>
</evidence>
<feature type="transmembrane region" description="Helical" evidence="1">
    <location>
        <begin position="20"/>
        <end position="38"/>
    </location>
</feature>
<dbReference type="KEGG" id="sua:Saut_0164"/>
<proteinExistence type="predicted"/>
<protein>
    <submittedName>
        <fullName evidence="2">Uncharacterized protein</fullName>
    </submittedName>
</protein>
<accession>E0UTB0</accession>
<sequence length="57" mass="6902">MSFDYFCNSIEYIPDADGCINTLVFFILLIGFAFIVLFSKKYKYLMDYFEEKFGHWF</sequence>
<dbReference type="EMBL" id="CP002205">
    <property type="protein sequence ID" value="ADN08213.1"/>
    <property type="molecule type" value="Genomic_DNA"/>
</dbReference>
<dbReference type="STRING" id="563040.Saut_0164"/>
<gene>
    <name evidence="2" type="ordered locus">Saut_0164</name>
</gene>
<organism evidence="2 3">
    <name type="scientific">Sulfurimonas autotrophica (strain ATCC BAA-671 / DSM 16294 / JCM 11897 / OK10)</name>
    <dbReference type="NCBI Taxonomy" id="563040"/>
    <lineage>
        <taxon>Bacteria</taxon>
        <taxon>Pseudomonadati</taxon>
        <taxon>Campylobacterota</taxon>
        <taxon>Epsilonproteobacteria</taxon>
        <taxon>Campylobacterales</taxon>
        <taxon>Sulfurimonadaceae</taxon>
        <taxon>Sulfurimonas</taxon>
    </lineage>
</organism>
<evidence type="ECO:0000313" key="3">
    <source>
        <dbReference type="Proteomes" id="UP000007803"/>
    </source>
</evidence>
<keyword evidence="1" id="KW-0812">Transmembrane</keyword>
<reference evidence="3" key="1">
    <citation type="journal article" date="2010" name="Stand. Genomic Sci.">
        <title>Complete genome sequence of Sulfurimonas autotrophica type strain (OK10).</title>
        <authorList>
            <person name="Sikorski J."/>
            <person name="Munk C."/>
            <person name="Lapidus A."/>
            <person name="Djao O."/>
            <person name="Lucas S."/>
            <person name="Glavina Del Rio T."/>
            <person name="Nolan M."/>
            <person name="Tice H."/>
            <person name="Han C."/>
            <person name="Cheng J."/>
            <person name="Tapia R."/>
            <person name="Goodwin L."/>
            <person name="Pitluck S."/>
            <person name="Liolios K."/>
            <person name="Ivanova N."/>
            <person name="Mavromatis K."/>
            <person name="Mikhailova N."/>
            <person name="Pati A."/>
            <person name="Sims D."/>
            <person name="Meincke L."/>
            <person name="Brettin T."/>
            <person name="Detter J."/>
            <person name="Chen A."/>
            <person name="Palaniappan K."/>
            <person name="Land M."/>
            <person name="Hauser L."/>
            <person name="Chang Y."/>
            <person name="Jeffries C."/>
            <person name="Rohde M."/>
            <person name="Lang E."/>
            <person name="Spring S."/>
            <person name="Goker M."/>
            <person name="Woyke T."/>
            <person name="Bristow J."/>
            <person name="Eisen J."/>
            <person name="Markowitz V."/>
            <person name="Hugenholtz P."/>
            <person name="Kyrpides N."/>
            <person name="Klenk H."/>
        </authorList>
    </citation>
    <scope>NUCLEOTIDE SEQUENCE [LARGE SCALE GENOMIC DNA]</scope>
    <source>
        <strain evidence="3">ATCC BAA-671 / DSM 16294 / JCM 11897 / OK10</strain>
    </source>
</reference>
<dbReference type="HOGENOM" id="CLU_2994958_0_0_7"/>
<keyword evidence="1" id="KW-0472">Membrane</keyword>
<dbReference type="AlphaFoldDB" id="E0UTB0"/>
<dbReference type="Proteomes" id="UP000007803">
    <property type="component" value="Chromosome"/>
</dbReference>
<name>E0UTB0_SULAO</name>